<gene>
    <name evidence="1" type="ORF">AB8B22_08975</name>
</gene>
<dbReference type="InterPro" id="IPR007497">
    <property type="entry name" value="SIMPL/DUF541"/>
</dbReference>
<dbReference type="Gene3D" id="3.30.110.170">
    <property type="entry name" value="Protein of unknown function (DUF541), domain 1"/>
    <property type="match status" value="1"/>
</dbReference>
<dbReference type="KEGG" id="lrug:AB8B22_08975"/>
<dbReference type="EMBL" id="CP165644">
    <property type="protein sequence ID" value="XDU66529.1"/>
    <property type="molecule type" value="Genomic_DNA"/>
</dbReference>
<protein>
    <submittedName>
        <fullName evidence="1">SIMPL domain-containing protein</fullName>
    </submittedName>
</protein>
<dbReference type="Pfam" id="PF04402">
    <property type="entry name" value="SIMPL"/>
    <property type="match status" value="2"/>
</dbReference>
<dbReference type="PANTHER" id="PTHR34387">
    <property type="entry name" value="SLR1258 PROTEIN"/>
    <property type="match status" value="1"/>
</dbReference>
<reference evidence="1" key="1">
    <citation type="submission" date="2024-07" db="EMBL/GenBank/DDBJ databases">
        <authorList>
            <person name="Li X.-J."/>
            <person name="Wang X."/>
        </authorList>
    </citation>
    <scope>NUCLEOTIDE SEQUENCE</scope>
    <source>
        <strain evidence="1">HSP-334</strain>
    </source>
</reference>
<accession>A0AB39VEV4</accession>
<organism evidence="1">
    <name type="scientific">Leptotrichia rugosa</name>
    <dbReference type="NCBI Taxonomy" id="3239302"/>
    <lineage>
        <taxon>Bacteria</taxon>
        <taxon>Fusobacteriati</taxon>
        <taxon>Fusobacteriota</taxon>
        <taxon>Fusobacteriia</taxon>
        <taxon>Fusobacteriales</taxon>
        <taxon>Leptotrichiaceae</taxon>
        <taxon>Leptotrichia</taxon>
    </lineage>
</organism>
<evidence type="ECO:0000313" key="1">
    <source>
        <dbReference type="EMBL" id="XDU66529.1"/>
    </source>
</evidence>
<sequence length="349" mass="39855">MKKIMTFLFMMTCVLTFSDVVSGKRIQVRGIAKKEIFPNLAKVQLTIKTQDENLDKASRENSQRLEKFKSLLSKSGGKYEKIDSVSYFTDKSYDWEYETVNKGAKEYETVLTIEANKIELNSLKDFLQILSNEKIYKVEINSQGINTFEIKARDKTAKVAYQKAIDKFNDLQKKLGTKGLGNIIKIAGFKNDEVSLEKRESVKKEVNTVTHNVEVTTRDMKSLGNIISVAYAVGIGTNGYIEYDIDNKQKLEDELYESAYKEALKKAQVILGKTNLNLKNPVTITDKSNGIIRAYSDYDYSYNLYASIDSKILEKSDKELMDKVLEKNVVINPSKLNISKEVYIEFEMN</sequence>
<proteinExistence type="predicted"/>
<dbReference type="GO" id="GO:0006974">
    <property type="term" value="P:DNA damage response"/>
    <property type="evidence" value="ECO:0007669"/>
    <property type="project" value="TreeGrafter"/>
</dbReference>
<dbReference type="Gene3D" id="3.30.70.2970">
    <property type="entry name" value="Protein of unknown function (DUF541), domain 2"/>
    <property type="match status" value="1"/>
</dbReference>
<dbReference type="AlphaFoldDB" id="A0AB39VEV4"/>
<dbReference type="RefSeq" id="WP_094079775.1">
    <property type="nucleotide sequence ID" value="NZ_CP165644.1"/>
</dbReference>
<dbReference type="PANTHER" id="PTHR34387:SF2">
    <property type="entry name" value="SLR1258 PROTEIN"/>
    <property type="match status" value="1"/>
</dbReference>
<name>A0AB39VEV4_9FUSO</name>
<dbReference type="InterPro" id="IPR052022">
    <property type="entry name" value="26kDa_periplasmic_antigen"/>
</dbReference>